<feature type="non-terminal residue" evidence="2">
    <location>
        <position position="47"/>
    </location>
</feature>
<feature type="non-terminal residue" evidence="2">
    <location>
        <position position="1"/>
    </location>
</feature>
<feature type="region of interest" description="Disordered" evidence="1">
    <location>
        <begin position="1"/>
        <end position="47"/>
    </location>
</feature>
<gene>
    <name evidence="2" type="ORF">ALEPTO_LOCUS14170</name>
</gene>
<feature type="compositionally biased region" description="Basic residues" evidence="1">
    <location>
        <begin position="36"/>
        <end position="47"/>
    </location>
</feature>
<feature type="compositionally biased region" description="Basic and acidic residues" evidence="1">
    <location>
        <begin position="23"/>
        <end position="35"/>
    </location>
</feature>
<feature type="compositionally biased region" description="Basic residues" evidence="1">
    <location>
        <begin position="1"/>
        <end position="14"/>
    </location>
</feature>
<proteinExistence type="predicted"/>
<dbReference type="AlphaFoldDB" id="A0A9N9NWY9"/>
<organism evidence="2 3">
    <name type="scientific">Ambispora leptoticha</name>
    <dbReference type="NCBI Taxonomy" id="144679"/>
    <lineage>
        <taxon>Eukaryota</taxon>
        <taxon>Fungi</taxon>
        <taxon>Fungi incertae sedis</taxon>
        <taxon>Mucoromycota</taxon>
        <taxon>Glomeromycotina</taxon>
        <taxon>Glomeromycetes</taxon>
        <taxon>Archaeosporales</taxon>
        <taxon>Ambisporaceae</taxon>
        <taxon>Ambispora</taxon>
    </lineage>
</organism>
<comment type="caution">
    <text evidence="2">The sequence shown here is derived from an EMBL/GenBank/DDBJ whole genome shotgun (WGS) entry which is preliminary data.</text>
</comment>
<name>A0A9N9NWY9_9GLOM</name>
<reference evidence="2" key="1">
    <citation type="submission" date="2021-06" db="EMBL/GenBank/DDBJ databases">
        <authorList>
            <person name="Kallberg Y."/>
            <person name="Tangrot J."/>
            <person name="Rosling A."/>
        </authorList>
    </citation>
    <scope>NUCLEOTIDE SEQUENCE</scope>
    <source>
        <strain evidence="2">FL130A</strain>
    </source>
</reference>
<evidence type="ECO:0000256" key="1">
    <source>
        <dbReference type="SAM" id="MobiDB-lite"/>
    </source>
</evidence>
<protein>
    <submittedName>
        <fullName evidence="2">10739_t:CDS:1</fullName>
    </submittedName>
</protein>
<evidence type="ECO:0000313" key="2">
    <source>
        <dbReference type="EMBL" id="CAG8771616.1"/>
    </source>
</evidence>
<dbReference type="EMBL" id="CAJVPS010052830">
    <property type="protein sequence ID" value="CAG8771616.1"/>
    <property type="molecule type" value="Genomic_DNA"/>
</dbReference>
<accession>A0A9N9NWY9</accession>
<evidence type="ECO:0000313" key="3">
    <source>
        <dbReference type="Proteomes" id="UP000789508"/>
    </source>
</evidence>
<dbReference type="Proteomes" id="UP000789508">
    <property type="component" value="Unassembled WGS sequence"/>
</dbReference>
<keyword evidence="3" id="KW-1185">Reference proteome</keyword>
<sequence>KPVKKRTRNVKKKVNITQIESEASEHSNESDDLQKSKRARKSCGKGK</sequence>